<dbReference type="AlphaFoldDB" id="A0A077ZTQ8"/>
<dbReference type="OrthoDB" id="10591249at2759"/>
<feature type="region of interest" description="Disordered" evidence="1">
    <location>
        <begin position="272"/>
        <end position="297"/>
    </location>
</feature>
<accession>A0A077ZTQ8</accession>
<gene>
    <name evidence="2" type="primary">Contig18668.g19829</name>
    <name evidence="2" type="ORF">STYLEM_1891</name>
</gene>
<sequence length="394" mass="44632">MGNCGGSQKELSLDLYMKSITFISYQFLQSITQLKENLTAIILNSIRSVVDLGLKQEEHEPKEEQSYKIKIKKELMNEGLRIGNKSSLRVYNINQGKRPAVVSASPQARNGNQEQKSVDGGVSRFDNDQNPYDVNLLNPKEAILFSQTVQKFNFNEFTAYTQRHAIITKTAIRIYESKEKAISTYGKPMIAIPLNAVSKVQRTSFDTKEDARLDRVEQKTRDLNKNLFELILKDEFLPIYTHQAYTKVFKDTSVVMEVSPDKRRSSVGAMFRKGAQSPGRTSNTSKMSTSQIGIGQQSPRRFGTQLEMHKKTGVELRESPSKGSKIVMKYINNYQDVGPILPQKAISYNDLVELSKAIDKKETWVRSDLRLIFAIEDSQLVDEAIETLQGIIAE</sequence>
<feature type="compositionally biased region" description="Polar residues" evidence="1">
    <location>
        <begin position="104"/>
        <end position="115"/>
    </location>
</feature>
<dbReference type="EMBL" id="CCKQ01001818">
    <property type="protein sequence ID" value="CDW72924.1"/>
    <property type="molecule type" value="Genomic_DNA"/>
</dbReference>
<protein>
    <submittedName>
        <fullName evidence="2">Uncharacterized protein</fullName>
    </submittedName>
</protein>
<keyword evidence="3" id="KW-1185">Reference proteome</keyword>
<proteinExistence type="predicted"/>
<evidence type="ECO:0000256" key="1">
    <source>
        <dbReference type="SAM" id="MobiDB-lite"/>
    </source>
</evidence>
<dbReference type="Proteomes" id="UP000039865">
    <property type="component" value="Unassembled WGS sequence"/>
</dbReference>
<feature type="compositionally biased region" description="Polar residues" evidence="1">
    <location>
        <begin position="278"/>
        <end position="297"/>
    </location>
</feature>
<dbReference type="InParanoid" id="A0A077ZTQ8"/>
<evidence type="ECO:0000313" key="2">
    <source>
        <dbReference type="EMBL" id="CDW72924.1"/>
    </source>
</evidence>
<organism evidence="2 3">
    <name type="scientific">Stylonychia lemnae</name>
    <name type="common">Ciliate</name>
    <dbReference type="NCBI Taxonomy" id="5949"/>
    <lineage>
        <taxon>Eukaryota</taxon>
        <taxon>Sar</taxon>
        <taxon>Alveolata</taxon>
        <taxon>Ciliophora</taxon>
        <taxon>Intramacronucleata</taxon>
        <taxon>Spirotrichea</taxon>
        <taxon>Stichotrichia</taxon>
        <taxon>Sporadotrichida</taxon>
        <taxon>Oxytrichidae</taxon>
        <taxon>Stylonychinae</taxon>
        <taxon>Stylonychia</taxon>
    </lineage>
</organism>
<evidence type="ECO:0000313" key="3">
    <source>
        <dbReference type="Proteomes" id="UP000039865"/>
    </source>
</evidence>
<reference evidence="2 3" key="1">
    <citation type="submission" date="2014-06" db="EMBL/GenBank/DDBJ databases">
        <authorList>
            <person name="Swart Estienne"/>
        </authorList>
    </citation>
    <scope>NUCLEOTIDE SEQUENCE [LARGE SCALE GENOMIC DNA]</scope>
    <source>
        <strain evidence="2 3">130c</strain>
    </source>
</reference>
<name>A0A077ZTQ8_STYLE</name>
<feature type="region of interest" description="Disordered" evidence="1">
    <location>
        <begin position="102"/>
        <end position="125"/>
    </location>
</feature>